<proteinExistence type="predicted"/>
<comment type="caution">
    <text evidence="3">The sequence shown here is derived from an EMBL/GenBank/DDBJ whole genome shotgun (WGS) entry which is preliminary data.</text>
</comment>
<reference evidence="3" key="1">
    <citation type="journal article" date="2014" name="Front. Microbiol.">
        <title>High frequency of phylogenetically diverse reductive dehalogenase-homologous genes in deep subseafloor sedimentary metagenomes.</title>
        <authorList>
            <person name="Kawai M."/>
            <person name="Futagami T."/>
            <person name="Toyoda A."/>
            <person name="Takaki Y."/>
            <person name="Nishi S."/>
            <person name="Hori S."/>
            <person name="Arai W."/>
            <person name="Tsubouchi T."/>
            <person name="Morono Y."/>
            <person name="Uchiyama I."/>
            <person name="Ito T."/>
            <person name="Fujiyama A."/>
            <person name="Inagaki F."/>
            <person name="Takami H."/>
        </authorList>
    </citation>
    <scope>NUCLEOTIDE SEQUENCE</scope>
    <source>
        <strain evidence="3">Expedition CK06-06</strain>
    </source>
</reference>
<gene>
    <name evidence="3" type="ORF">S06H3_23032</name>
</gene>
<evidence type="ECO:0000259" key="2">
    <source>
        <dbReference type="Pfam" id="PF23477"/>
    </source>
</evidence>
<dbReference type="NCBIfam" id="TIGR04272">
    <property type="entry name" value="cxxc_cxxc_Mbark"/>
    <property type="match status" value="1"/>
</dbReference>
<evidence type="ECO:0000259" key="1">
    <source>
        <dbReference type="Pfam" id="PF13451"/>
    </source>
</evidence>
<dbReference type="InterPro" id="IPR025306">
    <property type="entry name" value="Zn-bnd_dom_prob"/>
</dbReference>
<dbReference type="EMBL" id="BARV01012434">
    <property type="protein sequence ID" value="GAI03902.1"/>
    <property type="molecule type" value="Genomic_DNA"/>
</dbReference>
<dbReference type="Pfam" id="PF13451">
    <property type="entry name" value="zf_Tbcl"/>
    <property type="match status" value="1"/>
</dbReference>
<accession>X1KA30</accession>
<dbReference type="AlphaFoldDB" id="X1KA30"/>
<protein>
    <submittedName>
        <fullName evidence="3">Uncharacterized protein</fullName>
    </submittedName>
</protein>
<evidence type="ECO:0000313" key="3">
    <source>
        <dbReference type="EMBL" id="GAI03902.1"/>
    </source>
</evidence>
<feature type="domain" description="Probable zinc-binding" evidence="1">
    <location>
        <begin position="4"/>
        <end position="50"/>
    </location>
</feature>
<dbReference type="Gene3D" id="2.10.110.10">
    <property type="entry name" value="Cysteine Rich Protein"/>
    <property type="match status" value="1"/>
</dbReference>
<organism evidence="3">
    <name type="scientific">marine sediment metagenome</name>
    <dbReference type="NCBI Taxonomy" id="412755"/>
    <lineage>
        <taxon>unclassified sequences</taxon>
        <taxon>metagenomes</taxon>
        <taxon>ecological metagenomes</taxon>
    </lineage>
</organism>
<name>X1KA30_9ZZZZ</name>
<sequence length="101" mass="11707">MAFEDKTLQCSDCSATFTFSAEEQEFFASKGYTNEPKRCPECRQARKAQRYGSDGYGYRPQRQMFPAVCAECGKETEVPFEPREGRPVYCSECYNKIRLNR</sequence>
<dbReference type="Pfam" id="PF23477">
    <property type="entry name" value="zf_Tbcl_2"/>
    <property type="match status" value="1"/>
</dbReference>
<dbReference type="InterPro" id="IPR026363">
    <property type="entry name" value="CxxC-x17-CxxC_dom"/>
</dbReference>
<feature type="domain" description="CxxC-x17-CxxC" evidence="2">
    <location>
        <begin position="62"/>
        <end position="97"/>
    </location>
</feature>